<feature type="compositionally biased region" description="Polar residues" evidence="1">
    <location>
        <begin position="104"/>
        <end position="118"/>
    </location>
</feature>
<dbReference type="AlphaFoldDB" id="A0A8H4XKA9"/>
<feature type="region of interest" description="Disordered" evidence="1">
    <location>
        <begin position="72"/>
        <end position="121"/>
    </location>
</feature>
<dbReference type="Proteomes" id="UP000635477">
    <property type="component" value="Unassembled WGS sequence"/>
</dbReference>
<reference evidence="2" key="2">
    <citation type="submission" date="2020-05" db="EMBL/GenBank/DDBJ databases">
        <authorList>
            <person name="Kim H.-S."/>
            <person name="Proctor R.H."/>
            <person name="Brown D.W."/>
        </authorList>
    </citation>
    <scope>NUCLEOTIDE SEQUENCE</scope>
    <source>
        <strain evidence="2">NRRL 22465</strain>
    </source>
</reference>
<evidence type="ECO:0000313" key="2">
    <source>
        <dbReference type="EMBL" id="KAF4977499.1"/>
    </source>
</evidence>
<comment type="caution">
    <text evidence="2">The sequence shown here is derived from an EMBL/GenBank/DDBJ whole genome shotgun (WGS) entry which is preliminary data.</text>
</comment>
<organism evidence="2 3">
    <name type="scientific">Fusarium zealandicum</name>
    <dbReference type="NCBI Taxonomy" id="1053134"/>
    <lineage>
        <taxon>Eukaryota</taxon>
        <taxon>Fungi</taxon>
        <taxon>Dikarya</taxon>
        <taxon>Ascomycota</taxon>
        <taxon>Pezizomycotina</taxon>
        <taxon>Sordariomycetes</taxon>
        <taxon>Hypocreomycetidae</taxon>
        <taxon>Hypocreales</taxon>
        <taxon>Nectriaceae</taxon>
        <taxon>Fusarium</taxon>
        <taxon>Fusarium staphyleae species complex</taxon>
    </lineage>
</organism>
<evidence type="ECO:0000256" key="1">
    <source>
        <dbReference type="SAM" id="MobiDB-lite"/>
    </source>
</evidence>
<dbReference type="Gene3D" id="3.30.450.30">
    <property type="entry name" value="Dynein light chain 2a, cytoplasmic"/>
    <property type="match status" value="1"/>
</dbReference>
<reference evidence="2" key="1">
    <citation type="journal article" date="2020" name="BMC Genomics">
        <title>Correction to: Identification and distribution of gene clusters required for synthesis of sphingolipid metabolism inhibitors in diverse species of the filamentous fungus Fusarium.</title>
        <authorList>
            <person name="Kim H.S."/>
            <person name="Lohmar J.M."/>
            <person name="Busman M."/>
            <person name="Brown D.W."/>
            <person name="Naumann T.A."/>
            <person name="Divon H.H."/>
            <person name="Lysoe E."/>
            <person name="Uhlig S."/>
            <person name="Proctor R.H."/>
        </authorList>
    </citation>
    <scope>NUCLEOTIDE SEQUENCE</scope>
    <source>
        <strain evidence="2">NRRL 22465</strain>
    </source>
</reference>
<gene>
    <name evidence="2" type="ORF">FZEAL_5977</name>
</gene>
<protein>
    <submittedName>
        <fullName evidence="2">Uncharacterized protein</fullName>
    </submittedName>
</protein>
<feature type="compositionally biased region" description="Acidic residues" evidence="1">
    <location>
        <begin position="91"/>
        <end position="101"/>
    </location>
</feature>
<proteinExistence type="predicted"/>
<accession>A0A8H4XKA9</accession>
<sequence>MSISHPTPPLLLTKRLTAFLHANQTAQLPTLLLTTPHGKLLAHASPQAVAVLRTHATVAASLLSIHSTSAPALASSLPGSRTPDPIGSSPPDDDETEDDETDRLSQSQQLESHPSSTGRGIKPATVTVQLTSGTVVIRRLKCGLLFVCVGPANPDVADSTSHINDVQVPTGEASQVGSPDGTDSILSTGAQTTASLESTTGTASVVAALRRHAAELSRWLDDKLGTLAVPEEGVGVE</sequence>
<name>A0A8H4XKA9_9HYPO</name>
<feature type="compositionally biased region" description="Low complexity" evidence="1">
    <location>
        <begin position="72"/>
        <end position="90"/>
    </location>
</feature>
<evidence type="ECO:0000313" key="3">
    <source>
        <dbReference type="Proteomes" id="UP000635477"/>
    </source>
</evidence>
<keyword evidence="3" id="KW-1185">Reference proteome</keyword>
<dbReference type="EMBL" id="JABEYC010000433">
    <property type="protein sequence ID" value="KAF4977499.1"/>
    <property type="molecule type" value="Genomic_DNA"/>
</dbReference>
<dbReference type="OrthoDB" id="271745at2759"/>